<dbReference type="InterPro" id="IPR022441">
    <property type="entry name" value="Para_beta_helix_rpt-2"/>
</dbReference>
<dbReference type="Pfam" id="PF13229">
    <property type="entry name" value="Beta_helix"/>
    <property type="match status" value="1"/>
</dbReference>
<reference evidence="2 3" key="1">
    <citation type="submission" date="2018-05" db="EMBL/GenBank/DDBJ databases">
        <title>Draft genome of Methanospirillum lacunae Ki8-1.</title>
        <authorList>
            <person name="Dueholm M.S."/>
            <person name="Nielsen P.H."/>
            <person name="Bakmann L.F."/>
            <person name="Otzen D.E."/>
        </authorList>
    </citation>
    <scope>NUCLEOTIDE SEQUENCE [LARGE SCALE GENOMIC DNA]</scope>
    <source>
        <strain evidence="2 3">Ki8-1</strain>
    </source>
</reference>
<dbReference type="EMBL" id="QGMY01000001">
    <property type="protein sequence ID" value="PWR74744.1"/>
    <property type="molecule type" value="Genomic_DNA"/>
</dbReference>
<sequence length="812" mass="86549">MFNNSGLIPKTFICLLVLLGTVTISCLADSGNNSPLIDNKLNNSLPNFPEFENITLPAPPENISDVNKAHIAGDETQGLVSGLVSSEGGIQTMGNVVLVPITPTPEGSGYYYFNATGNDQSYYIYSSGTYTLQDGFSTGNSTAIYIGASDVVLEGNAQKITGNATNTGITIRSEENNTTVRNFAGVEKFYTGINSTGNQVSLINNSMCDNYFTGAILSGSNISIEKNILKNNSQSGIYLSGTDAILTDNVLNNNQEYGCYAVVDNISIKKNSFNNNYNGGIFEGNNITINENTAINNLDYGIGIGGSGIECIGNIISQNNYNIFLVADNATIKSNTLSSSNNNGFGILAMGENGTFSENTINNHAYGILAYEDNCNVRNNRVYSNTFFGIVIQGENTTVSDNIIRDTTLNGLVCHGNNSSIDNNIITNATVGVGILDNYVTSICGNQINSTSQSGVQIGSSYGRSNEGIRKIYNNYFGSDTNIGGGGNLSKYSFLWTNPDGPQLGTNVIGGPFIAGNYWSNPSGTGWSDQQTPNVSGYTTIPYNLLTGINDTAPLVPQKTVTINATANNWGIIVPGGNSSYRSYTNQTFITQAKPGAEISDVVVDSQSKGNVTNWTFTQLTEDHEIQAIGNATPGQVHAIFNASTRYGQSPLTVSFSSEQSLGSPTSWYWQFGDGISNTTQNPIHTYTTPGVYSVTLRALNNQTGGYAVWNNYITVTDGPVPEPTPTPVPGKIIAQFSAYPTTGNAPLTVDFRDMSSGNPTSWTWDFGDGAQSSIQNPSHVYTVVGTYSVTLSLKNANYGGSLRISNAITVT</sequence>
<protein>
    <recommendedName>
        <fullName evidence="1">PKD domain-containing protein</fullName>
    </recommendedName>
</protein>
<dbReference type="SUPFAM" id="SSF51126">
    <property type="entry name" value="Pectin lyase-like"/>
    <property type="match status" value="2"/>
</dbReference>
<dbReference type="RefSeq" id="WP_109966944.1">
    <property type="nucleotide sequence ID" value="NZ_CP176093.1"/>
</dbReference>
<feature type="domain" description="PKD" evidence="1">
    <location>
        <begin position="733"/>
        <end position="812"/>
    </location>
</feature>
<dbReference type="OrthoDB" id="136775at2157"/>
<dbReference type="FunFam" id="2.60.40.10:FF:000270">
    <property type="entry name" value="Cell surface protein"/>
    <property type="match status" value="1"/>
</dbReference>
<proteinExistence type="predicted"/>
<keyword evidence="3" id="KW-1185">Reference proteome</keyword>
<dbReference type="InterPro" id="IPR007742">
    <property type="entry name" value="NosD_dom"/>
</dbReference>
<dbReference type="Pfam" id="PF05048">
    <property type="entry name" value="NosD"/>
    <property type="match status" value="1"/>
</dbReference>
<dbReference type="NCBIfam" id="TIGR03804">
    <property type="entry name" value="para_beta_helix"/>
    <property type="match status" value="1"/>
</dbReference>
<dbReference type="Gene3D" id="2.60.40.10">
    <property type="entry name" value="Immunoglobulins"/>
    <property type="match status" value="2"/>
</dbReference>
<feature type="domain" description="PKD" evidence="1">
    <location>
        <begin position="637"/>
        <end position="721"/>
    </location>
</feature>
<dbReference type="InterPro" id="IPR039448">
    <property type="entry name" value="Beta_helix"/>
</dbReference>
<gene>
    <name evidence="2" type="ORF">DK846_00400</name>
</gene>
<dbReference type="Gene3D" id="2.160.20.10">
    <property type="entry name" value="Single-stranded right-handed beta-helix, Pectin lyase-like"/>
    <property type="match status" value="2"/>
</dbReference>
<name>A0A2V2N3K0_9EURY</name>
<dbReference type="InterPro" id="IPR013783">
    <property type="entry name" value="Ig-like_fold"/>
</dbReference>
<dbReference type="InterPro" id="IPR022409">
    <property type="entry name" value="PKD/Chitinase_dom"/>
</dbReference>
<dbReference type="SMART" id="SM00710">
    <property type="entry name" value="PbH1"/>
    <property type="match status" value="9"/>
</dbReference>
<dbReference type="AlphaFoldDB" id="A0A2V2N3K0"/>
<dbReference type="Pfam" id="PF18911">
    <property type="entry name" value="PKD_4"/>
    <property type="match status" value="2"/>
</dbReference>
<dbReference type="InterPro" id="IPR000601">
    <property type="entry name" value="PKD_dom"/>
</dbReference>
<dbReference type="SMART" id="SM00089">
    <property type="entry name" value="PKD"/>
    <property type="match status" value="2"/>
</dbReference>
<evidence type="ECO:0000313" key="2">
    <source>
        <dbReference type="EMBL" id="PWR74744.1"/>
    </source>
</evidence>
<evidence type="ECO:0000313" key="3">
    <source>
        <dbReference type="Proteomes" id="UP000245657"/>
    </source>
</evidence>
<dbReference type="InterPro" id="IPR012334">
    <property type="entry name" value="Pectin_lyas_fold"/>
</dbReference>
<dbReference type="GeneID" id="97548823"/>
<dbReference type="InterPro" id="IPR011050">
    <property type="entry name" value="Pectin_lyase_fold/virulence"/>
</dbReference>
<evidence type="ECO:0000259" key="1">
    <source>
        <dbReference type="PROSITE" id="PS50093"/>
    </source>
</evidence>
<comment type="caution">
    <text evidence="2">The sequence shown here is derived from an EMBL/GenBank/DDBJ whole genome shotgun (WGS) entry which is preliminary data.</text>
</comment>
<accession>A0A2V2N3K0</accession>
<dbReference type="SUPFAM" id="SSF49299">
    <property type="entry name" value="PKD domain"/>
    <property type="match status" value="2"/>
</dbReference>
<dbReference type="CDD" id="cd00146">
    <property type="entry name" value="PKD"/>
    <property type="match status" value="2"/>
</dbReference>
<dbReference type="InterPro" id="IPR006626">
    <property type="entry name" value="PbH1"/>
</dbReference>
<dbReference type="InterPro" id="IPR035986">
    <property type="entry name" value="PKD_dom_sf"/>
</dbReference>
<dbReference type="Proteomes" id="UP000245657">
    <property type="component" value="Unassembled WGS sequence"/>
</dbReference>
<organism evidence="2 3">
    <name type="scientific">Methanospirillum lacunae</name>
    <dbReference type="NCBI Taxonomy" id="668570"/>
    <lineage>
        <taxon>Archaea</taxon>
        <taxon>Methanobacteriati</taxon>
        <taxon>Methanobacteriota</taxon>
        <taxon>Stenosarchaea group</taxon>
        <taxon>Methanomicrobia</taxon>
        <taxon>Methanomicrobiales</taxon>
        <taxon>Methanospirillaceae</taxon>
        <taxon>Methanospirillum</taxon>
    </lineage>
</organism>
<dbReference type="PROSITE" id="PS50093">
    <property type="entry name" value="PKD"/>
    <property type="match status" value="2"/>
</dbReference>